<dbReference type="EMBL" id="BARS01047182">
    <property type="protein sequence ID" value="GAG37254.1"/>
    <property type="molecule type" value="Genomic_DNA"/>
</dbReference>
<evidence type="ECO:0000256" key="1">
    <source>
        <dbReference type="SAM" id="MobiDB-lite"/>
    </source>
</evidence>
<comment type="caution">
    <text evidence="2">The sequence shown here is derived from an EMBL/GenBank/DDBJ whole genome shotgun (WGS) entry which is preliminary data.</text>
</comment>
<reference evidence="2" key="1">
    <citation type="journal article" date="2014" name="Front. Microbiol.">
        <title>High frequency of phylogenetically diverse reductive dehalogenase-homologous genes in deep subseafloor sedimentary metagenomes.</title>
        <authorList>
            <person name="Kawai M."/>
            <person name="Futagami T."/>
            <person name="Toyoda A."/>
            <person name="Takaki Y."/>
            <person name="Nishi S."/>
            <person name="Hori S."/>
            <person name="Arai W."/>
            <person name="Tsubouchi T."/>
            <person name="Morono Y."/>
            <person name="Uchiyama I."/>
            <person name="Ito T."/>
            <person name="Fujiyama A."/>
            <person name="Inagaki F."/>
            <person name="Takami H."/>
        </authorList>
    </citation>
    <scope>NUCLEOTIDE SEQUENCE</scope>
    <source>
        <strain evidence="2">Expedition CK06-06</strain>
    </source>
</reference>
<name>X0X204_9ZZZZ</name>
<proteinExistence type="predicted"/>
<accession>X0X204</accession>
<organism evidence="2">
    <name type="scientific">marine sediment metagenome</name>
    <dbReference type="NCBI Taxonomy" id="412755"/>
    <lineage>
        <taxon>unclassified sequences</taxon>
        <taxon>metagenomes</taxon>
        <taxon>ecological metagenomes</taxon>
    </lineage>
</organism>
<gene>
    <name evidence="2" type="ORF">S01H1_70908</name>
</gene>
<sequence>MEIYWQQAGEPAPDLGSHVSKLRSPQEQDFERERFGFYLP</sequence>
<feature type="region of interest" description="Disordered" evidence="1">
    <location>
        <begin position="1"/>
        <end position="25"/>
    </location>
</feature>
<evidence type="ECO:0000313" key="2">
    <source>
        <dbReference type="EMBL" id="GAG37254.1"/>
    </source>
</evidence>
<dbReference type="AlphaFoldDB" id="X0X204"/>
<protein>
    <submittedName>
        <fullName evidence="2">Uncharacterized protein</fullName>
    </submittedName>
</protein>